<feature type="transmembrane region" description="Helical" evidence="9">
    <location>
        <begin position="318"/>
        <end position="339"/>
    </location>
</feature>
<keyword evidence="12" id="KW-1185">Reference proteome</keyword>
<name>A0AAV8ECB8_9POAL</name>
<dbReference type="Gene3D" id="1.20.1250.20">
    <property type="entry name" value="MFS general substrate transporter like domains"/>
    <property type="match status" value="1"/>
</dbReference>
<gene>
    <name evidence="11" type="ORF">LUZ62_061497</name>
</gene>
<keyword evidence="4" id="KW-0769">Symport</keyword>
<comment type="subcellular location">
    <subcellularLocation>
        <location evidence="1">Membrane</location>
        <topology evidence="1">Multi-pass membrane protein</topology>
    </subcellularLocation>
</comment>
<keyword evidence="5 9" id="KW-1133">Transmembrane helix</keyword>
<dbReference type="InterPro" id="IPR020846">
    <property type="entry name" value="MFS_dom"/>
</dbReference>
<dbReference type="AlphaFoldDB" id="A0AAV8ECB8"/>
<evidence type="ECO:0000313" key="11">
    <source>
        <dbReference type="EMBL" id="KAJ4777240.1"/>
    </source>
</evidence>
<evidence type="ECO:0000256" key="3">
    <source>
        <dbReference type="ARBA" id="ARBA00022692"/>
    </source>
</evidence>
<feature type="transmembrane region" description="Helical" evidence="9">
    <location>
        <begin position="346"/>
        <end position="367"/>
    </location>
</feature>
<dbReference type="PROSITE" id="PS50850">
    <property type="entry name" value="MFS"/>
    <property type="match status" value="1"/>
</dbReference>
<comment type="caution">
    <text evidence="11">The sequence shown here is derived from an EMBL/GenBank/DDBJ whole genome shotgun (WGS) entry which is preliminary data.</text>
</comment>
<proteinExistence type="inferred from homology"/>
<feature type="transmembrane region" description="Helical" evidence="9">
    <location>
        <begin position="133"/>
        <end position="151"/>
    </location>
</feature>
<keyword evidence="3 9" id="KW-0812">Transmembrane</keyword>
<dbReference type="GO" id="GO:0015293">
    <property type="term" value="F:symporter activity"/>
    <property type="evidence" value="ECO:0007669"/>
    <property type="project" value="UniProtKB-KW"/>
</dbReference>
<feature type="transmembrane region" description="Helical" evidence="9">
    <location>
        <begin position="192"/>
        <end position="211"/>
    </location>
</feature>
<keyword evidence="6 9" id="KW-0472">Membrane</keyword>
<comment type="similarity">
    <text evidence="8">Belongs to the major facilitator superfamily. Phosphate:H(+) symporter (TC 2.A.1.9) family.</text>
</comment>
<dbReference type="Pfam" id="PF00083">
    <property type="entry name" value="Sugar_tr"/>
    <property type="match status" value="1"/>
</dbReference>
<dbReference type="PROSITE" id="PS00217">
    <property type="entry name" value="SUGAR_TRANSPORT_2"/>
    <property type="match status" value="1"/>
</dbReference>
<evidence type="ECO:0000256" key="6">
    <source>
        <dbReference type="ARBA" id="ARBA00023136"/>
    </source>
</evidence>
<dbReference type="GO" id="GO:0006817">
    <property type="term" value="P:phosphate ion transport"/>
    <property type="evidence" value="ECO:0007669"/>
    <property type="project" value="UniProtKB-KW"/>
</dbReference>
<feature type="transmembrane region" description="Helical" evidence="9">
    <location>
        <begin position="379"/>
        <end position="397"/>
    </location>
</feature>
<evidence type="ECO:0000313" key="12">
    <source>
        <dbReference type="Proteomes" id="UP001140206"/>
    </source>
</evidence>
<feature type="transmembrane region" description="Helical" evidence="9">
    <location>
        <begin position="435"/>
        <end position="455"/>
    </location>
</feature>
<protein>
    <recommendedName>
        <fullName evidence="7">H(+)/Pi cotransporter</fullName>
    </recommendedName>
</protein>
<organism evidence="11 12">
    <name type="scientific">Rhynchospora pubera</name>
    <dbReference type="NCBI Taxonomy" id="906938"/>
    <lineage>
        <taxon>Eukaryota</taxon>
        <taxon>Viridiplantae</taxon>
        <taxon>Streptophyta</taxon>
        <taxon>Embryophyta</taxon>
        <taxon>Tracheophyta</taxon>
        <taxon>Spermatophyta</taxon>
        <taxon>Magnoliopsida</taxon>
        <taxon>Liliopsida</taxon>
        <taxon>Poales</taxon>
        <taxon>Cyperaceae</taxon>
        <taxon>Cyperoideae</taxon>
        <taxon>Rhynchosporeae</taxon>
        <taxon>Rhynchospora</taxon>
    </lineage>
</organism>
<keyword evidence="2" id="KW-0813">Transport</keyword>
<feature type="transmembrane region" description="Helical" evidence="9">
    <location>
        <begin position="101"/>
        <end position="121"/>
    </location>
</feature>
<dbReference type="PANTHER" id="PTHR24064">
    <property type="entry name" value="SOLUTE CARRIER FAMILY 22 MEMBER"/>
    <property type="match status" value="1"/>
</dbReference>
<dbReference type="EMBL" id="JAMFTS010000003">
    <property type="protein sequence ID" value="KAJ4777240.1"/>
    <property type="molecule type" value="Genomic_DNA"/>
</dbReference>
<accession>A0AAV8ECB8</accession>
<dbReference type="SUPFAM" id="SSF103473">
    <property type="entry name" value="MFS general substrate transporter"/>
    <property type="match status" value="1"/>
</dbReference>
<keyword evidence="2" id="KW-0592">Phosphate transport</keyword>
<dbReference type="InterPro" id="IPR005829">
    <property type="entry name" value="Sugar_transporter_CS"/>
</dbReference>
<evidence type="ECO:0000256" key="8">
    <source>
        <dbReference type="ARBA" id="ARBA00044504"/>
    </source>
</evidence>
<dbReference type="GO" id="GO:0016020">
    <property type="term" value="C:membrane"/>
    <property type="evidence" value="ECO:0007669"/>
    <property type="project" value="UniProtKB-SubCell"/>
</dbReference>
<feature type="transmembrane region" description="Helical" evidence="9">
    <location>
        <begin position="409"/>
        <end position="429"/>
    </location>
</feature>
<evidence type="ECO:0000256" key="7">
    <source>
        <dbReference type="ARBA" id="ARBA00032043"/>
    </source>
</evidence>
<dbReference type="Proteomes" id="UP001140206">
    <property type="component" value="Chromosome 3"/>
</dbReference>
<dbReference type="InterPro" id="IPR005828">
    <property type="entry name" value="MFS_sugar_transport-like"/>
</dbReference>
<reference evidence="11" key="1">
    <citation type="submission" date="2022-08" db="EMBL/GenBank/DDBJ databases">
        <authorList>
            <person name="Marques A."/>
        </authorList>
    </citation>
    <scope>NUCLEOTIDE SEQUENCE</scope>
    <source>
        <strain evidence="11">RhyPub2mFocal</strain>
        <tissue evidence="11">Leaves</tissue>
    </source>
</reference>
<sequence>MVDATPLLPPLNPSVDQSTNQATMLQLLQSIVVAAAWFFDGQQTFITVFTDADPDWKCLDPVDPMCKSASSPCGLQPGSWAWYPAGTSIVSEWGLECAEKILLSLPASAFFAGCVFSSLITSTLADSVLGRKLLLVLSCLVMSLGGAATVLSPNIWVYSALKFISGFGRGSLGSSSLVLSMEIADQWWRDKIGVLGFTFYMLGFLTLPMMAYNMGQGLSWRLMYLWTNVPSLCYTIFLFFFVQESPRWLRLHQQNEDNLTQQDLLPVANYDFLISMKMLCRNKQVLWRLIAGMLASFGVGFVYFGLPFSLGDIGLNLYLSVALNALSELPASILTLLLVATMDRRISVLILTTLSGLCSVACVFETVGIASKFQLAAEVISYCTACTAINVMLIYFVELFPTTIRNTAISLVRITTLLAGVFGPVLAAQGKSSKFWSFGVFGLAIGFCGLPLAFLPETKGRDLADHIQDEEQVQRTGIAC</sequence>
<evidence type="ECO:0000256" key="5">
    <source>
        <dbReference type="ARBA" id="ARBA00022989"/>
    </source>
</evidence>
<evidence type="ECO:0000256" key="1">
    <source>
        <dbReference type="ARBA" id="ARBA00004141"/>
    </source>
</evidence>
<dbReference type="InterPro" id="IPR036259">
    <property type="entry name" value="MFS_trans_sf"/>
</dbReference>
<feature type="transmembrane region" description="Helical" evidence="9">
    <location>
        <begin position="285"/>
        <end position="306"/>
    </location>
</feature>
<evidence type="ECO:0000259" key="10">
    <source>
        <dbReference type="PROSITE" id="PS50850"/>
    </source>
</evidence>
<evidence type="ECO:0000256" key="9">
    <source>
        <dbReference type="SAM" id="Phobius"/>
    </source>
</evidence>
<evidence type="ECO:0000256" key="2">
    <source>
        <dbReference type="ARBA" id="ARBA00022592"/>
    </source>
</evidence>
<feature type="domain" description="Major facilitator superfamily (MFS) profile" evidence="10">
    <location>
        <begin position="29"/>
        <end position="460"/>
    </location>
</feature>
<evidence type="ECO:0000256" key="4">
    <source>
        <dbReference type="ARBA" id="ARBA00022847"/>
    </source>
</evidence>
<feature type="transmembrane region" description="Helical" evidence="9">
    <location>
        <begin position="223"/>
        <end position="242"/>
    </location>
</feature>